<name>A0ACC1I3G4_9FUNG</name>
<gene>
    <name evidence="1" type="primary">rad16_2</name>
    <name evidence="1" type="ORF">LPJ66_010643</name>
</gene>
<proteinExistence type="predicted"/>
<comment type="caution">
    <text evidence="1">The sequence shown here is derived from an EMBL/GenBank/DDBJ whole genome shotgun (WGS) entry which is preliminary data.</text>
</comment>
<dbReference type="Proteomes" id="UP001150581">
    <property type="component" value="Unassembled WGS sequence"/>
</dbReference>
<accession>A0ACC1I3G4</accession>
<evidence type="ECO:0000313" key="2">
    <source>
        <dbReference type="Proteomes" id="UP001150581"/>
    </source>
</evidence>
<organism evidence="1 2">
    <name type="scientific">Kickxella alabastrina</name>
    <dbReference type="NCBI Taxonomy" id="61397"/>
    <lineage>
        <taxon>Eukaryota</taxon>
        <taxon>Fungi</taxon>
        <taxon>Fungi incertae sedis</taxon>
        <taxon>Zoopagomycota</taxon>
        <taxon>Kickxellomycotina</taxon>
        <taxon>Kickxellomycetes</taxon>
        <taxon>Kickxellales</taxon>
        <taxon>Kickxellaceae</taxon>
        <taxon>Kickxella</taxon>
    </lineage>
</organism>
<protein>
    <submittedName>
        <fullName evidence="1">DNA repair protein RAD16</fullName>
    </submittedName>
</protein>
<reference evidence="1" key="1">
    <citation type="submission" date="2022-07" db="EMBL/GenBank/DDBJ databases">
        <title>Phylogenomic reconstructions and comparative analyses of Kickxellomycotina fungi.</title>
        <authorList>
            <person name="Reynolds N.K."/>
            <person name="Stajich J.E."/>
            <person name="Barry K."/>
            <person name="Grigoriev I.V."/>
            <person name="Crous P."/>
            <person name="Smith M.E."/>
        </authorList>
    </citation>
    <scope>NUCLEOTIDE SEQUENCE</scope>
    <source>
        <strain evidence="1">Benny 63K</strain>
    </source>
</reference>
<evidence type="ECO:0000313" key="1">
    <source>
        <dbReference type="EMBL" id="KAJ1884376.1"/>
    </source>
</evidence>
<dbReference type="EMBL" id="JANBPG010002867">
    <property type="protein sequence ID" value="KAJ1884376.1"/>
    <property type="molecule type" value="Genomic_DNA"/>
</dbReference>
<sequence>MAGSSRECRLIRSHLVTLNDSVRLDVPGQEGGGSEHPRMMVNLLRGFFKWKAQMARPEKPAITGFSAQAQARSAPQTARPAQPHSNNSQGAGQLRRSAPPTKRRRTRGASTASSGVLRAPADKLEQESAELAATINSRDAAADNDNSSGGDLLGFGMPESQAAQDPAAVEPGSEYLDDDADEWAETLGAFDENFGILPGSETLIVQSYSDSLGRLEALRPTHIVMYDPDPAFIREIELYQAHGGPLKQVYFMVYDNSIEEQRYLSSIRREREAFEKMIRDKATMVIPIGANAVPGISALVGGGSPGSTLLRAIANRSHRDASTSEENSVQKPTVVVDVREFRSPLPSFLHAAGFDVVPRTIDIGDYILHDNLVVERKSLPDLIGSLRSGRLYNQAEAMTNHYTYAALLIEFEVNTSFSLQAMGGLTADIQFSSINSQLTMLVLAFPRLRILWSCSPYETVNIFVELKRNSQEPDIDRAVTMGQDDSAVERESIYSQSAITLLQSLPGVTLRNYQALAKRYKNIREMCAAKKEDLDQLLGNESAIQLYQFLHANTTTQ</sequence>
<keyword evidence="2" id="KW-1185">Reference proteome</keyword>